<dbReference type="RefSeq" id="WP_214092403.1">
    <property type="nucleotide sequence ID" value="NZ_JAHCLR010000012.1"/>
</dbReference>
<feature type="signal peptide" evidence="1">
    <location>
        <begin position="1"/>
        <end position="21"/>
    </location>
</feature>
<accession>A0ABS5RH63</accession>
<comment type="caution">
    <text evidence="2">The sequence shown here is derived from an EMBL/GenBank/DDBJ whole genome shotgun (WGS) entry which is preliminary data.</text>
</comment>
<keyword evidence="1" id="KW-0732">Signal</keyword>
<name>A0ABS5RH63_9MYCO</name>
<evidence type="ECO:0008006" key="4">
    <source>
        <dbReference type="Google" id="ProtNLM"/>
    </source>
</evidence>
<reference evidence="2 3" key="1">
    <citation type="submission" date="2021-05" db="EMBL/GenBank/DDBJ databases">
        <title>Mycobacterium acidophilum sp. nov., an extremely acid-tolerant member of the genus Mycobacterium.</title>
        <authorList>
            <person name="Xia J."/>
        </authorList>
    </citation>
    <scope>NUCLEOTIDE SEQUENCE [LARGE SCALE GENOMIC DNA]</scope>
    <source>
        <strain evidence="2 3">M1</strain>
    </source>
</reference>
<keyword evidence="3" id="KW-1185">Reference proteome</keyword>
<dbReference type="Proteomes" id="UP001519535">
    <property type="component" value="Unassembled WGS sequence"/>
</dbReference>
<sequence>MQSVPHSHLAAAALTAGSLIAAVPAVASFPSNVAIELTAESSSLLQQILDSQLSAFNTLVNGDNGMLDSNAALVTSQAQLIQDYLDATGVAPGEDQTFGTQLLDHFFDGSNALLGANQGALLGLLGARADFDPQTLNASLLSPTDSGFNYFGGIEQAFGQYAAYFSQNSLLPGGSGDSATLGALFGTLVDDMYSFNTSLISAEEAFNASLVSNEIAMEQAAFGSDSAFNGAVNRAFNAYNMMFDAQQQSLNNFIGAGTYTPQDLTQTLLTGSPGDHVFNDGSIGGLTGSFDQNLAMFADLAGLQPSDWAGLSANFDSPAFTTAFNDFLTTVSGGPFGDVFGTGLTPIFTDFTNIFDALSGASG</sequence>
<evidence type="ECO:0000313" key="2">
    <source>
        <dbReference type="EMBL" id="MBS9533519.1"/>
    </source>
</evidence>
<evidence type="ECO:0000256" key="1">
    <source>
        <dbReference type="SAM" id="SignalP"/>
    </source>
</evidence>
<protein>
    <recommendedName>
        <fullName evidence="4">PE domain-containing protein</fullName>
    </recommendedName>
</protein>
<organism evidence="2 3">
    <name type="scientific">Mycolicibacter acidiphilus</name>
    <dbReference type="NCBI Taxonomy" id="2835306"/>
    <lineage>
        <taxon>Bacteria</taxon>
        <taxon>Bacillati</taxon>
        <taxon>Actinomycetota</taxon>
        <taxon>Actinomycetes</taxon>
        <taxon>Mycobacteriales</taxon>
        <taxon>Mycobacteriaceae</taxon>
        <taxon>Mycolicibacter</taxon>
    </lineage>
</organism>
<gene>
    <name evidence="2" type="ORF">KIH27_07950</name>
</gene>
<dbReference type="EMBL" id="JAHCLR010000012">
    <property type="protein sequence ID" value="MBS9533519.1"/>
    <property type="molecule type" value="Genomic_DNA"/>
</dbReference>
<proteinExistence type="predicted"/>
<evidence type="ECO:0000313" key="3">
    <source>
        <dbReference type="Proteomes" id="UP001519535"/>
    </source>
</evidence>
<feature type="chain" id="PRO_5045049605" description="PE domain-containing protein" evidence="1">
    <location>
        <begin position="22"/>
        <end position="363"/>
    </location>
</feature>